<dbReference type="PANTHER" id="PTHR43437:SF3">
    <property type="entry name" value="HYDROXYACYL-THIOESTER DEHYDRATASE TYPE 2, MITOCHONDRIAL"/>
    <property type="match status" value="1"/>
</dbReference>
<dbReference type="Gene3D" id="3.10.129.10">
    <property type="entry name" value="Hotdog Thioesterase"/>
    <property type="match status" value="1"/>
</dbReference>
<dbReference type="PANTHER" id="PTHR43437">
    <property type="entry name" value="HYDROXYACYL-THIOESTER DEHYDRATASE TYPE 2, MITOCHONDRIAL-RELATED"/>
    <property type="match status" value="1"/>
</dbReference>
<dbReference type="InterPro" id="IPR050965">
    <property type="entry name" value="UPF0336/Enoyl-CoA_hydratase"/>
</dbReference>
<protein>
    <submittedName>
        <fullName evidence="2">MaoC/PaaZ C-terminal domain-containing protein</fullName>
    </submittedName>
</protein>
<dbReference type="EMBL" id="JAOVZQ010000002">
    <property type="protein sequence ID" value="MCY0097012.1"/>
    <property type="molecule type" value="Genomic_DNA"/>
</dbReference>
<evidence type="ECO:0000313" key="2">
    <source>
        <dbReference type="EMBL" id="MCY0097012.1"/>
    </source>
</evidence>
<evidence type="ECO:0000259" key="1">
    <source>
        <dbReference type="Pfam" id="PF01575"/>
    </source>
</evidence>
<accession>A0ABT3YMB5</accession>
<reference evidence="2" key="1">
    <citation type="submission" date="2022-10" db="EMBL/GenBank/DDBJ databases">
        <title>Hoeflea sp. J2-29, isolated from marine algae.</title>
        <authorList>
            <person name="Kristyanto S."/>
            <person name="Kim J.M."/>
            <person name="Jeon C.O."/>
        </authorList>
    </citation>
    <scope>NUCLEOTIDE SEQUENCE</scope>
    <source>
        <strain evidence="2">J2-29</strain>
    </source>
</reference>
<dbReference type="InterPro" id="IPR002539">
    <property type="entry name" value="MaoC-like_dom"/>
</dbReference>
<sequence>MKIELAATWTPSQAEFDLFAQISGDDNPIHVDPEFSARTAFGRTVSHGMLIYTRLWGLLTAAYPDVSQTGQTMMFPNPCYTGEPVDLVISGACPGRLSVRAVRSADGAELLVGETEVA</sequence>
<dbReference type="Pfam" id="PF01575">
    <property type="entry name" value="MaoC_dehydratas"/>
    <property type="match status" value="1"/>
</dbReference>
<evidence type="ECO:0000313" key="3">
    <source>
        <dbReference type="Proteomes" id="UP001081283"/>
    </source>
</evidence>
<feature type="domain" description="MaoC-like" evidence="1">
    <location>
        <begin position="8"/>
        <end position="88"/>
    </location>
</feature>
<proteinExistence type="predicted"/>
<dbReference type="RefSeq" id="WP_267615108.1">
    <property type="nucleotide sequence ID" value="NZ_JAOVZQ010000002.1"/>
</dbReference>
<comment type="caution">
    <text evidence="2">The sequence shown here is derived from an EMBL/GenBank/DDBJ whole genome shotgun (WGS) entry which is preliminary data.</text>
</comment>
<dbReference type="InterPro" id="IPR029069">
    <property type="entry name" value="HotDog_dom_sf"/>
</dbReference>
<organism evidence="2 3">
    <name type="scientific">Hoeflea ulvae</name>
    <dbReference type="NCBI Taxonomy" id="2983764"/>
    <lineage>
        <taxon>Bacteria</taxon>
        <taxon>Pseudomonadati</taxon>
        <taxon>Pseudomonadota</taxon>
        <taxon>Alphaproteobacteria</taxon>
        <taxon>Hyphomicrobiales</taxon>
        <taxon>Rhizobiaceae</taxon>
        <taxon>Hoeflea</taxon>
    </lineage>
</organism>
<name>A0ABT3YMB5_9HYPH</name>
<dbReference type="SUPFAM" id="SSF54637">
    <property type="entry name" value="Thioesterase/thiol ester dehydrase-isomerase"/>
    <property type="match status" value="1"/>
</dbReference>
<gene>
    <name evidence="2" type="ORF">OEG82_23840</name>
</gene>
<keyword evidence="3" id="KW-1185">Reference proteome</keyword>
<dbReference type="Proteomes" id="UP001081283">
    <property type="component" value="Unassembled WGS sequence"/>
</dbReference>